<gene>
    <name evidence="1" type="ORF">IZT61_04720</name>
</gene>
<sequence length="60" mass="6807">MDDKTKQDGRDDARVDLNDPNEVNYAAQEAGVPAAEYRRLAKECFSSSRKIIAEYITKNK</sequence>
<accession>A0A7S9L179</accession>
<protein>
    <submittedName>
        <fullName evidence="1">DUF3606 domain-containing protein</fullName>
    </submittedName>
</protein>
<evidence type="ECO:0000313" key="2">
    <source>
        <dbReference type="Proteomes" id="UP000594759"/>
    </source>
</evidence>
<organism evidence="1 2">
    <name type="scientific">Pedobacter endophyticus</name>
    <dbReference type="NCBI Taxonomy" id="2789740"/>
    <lineage>
        <taxon>Bacteria</taxon>
        <taxon>Pseudomonadati</taxon>
        <taxon>Bacteroidota</taxon>
        <taxon>Sphingobacteriia</taxon>
        <taxon>Sphingobacteriales</taxon>
        <taxon>Sphingobacteriaceae</taxon>
        <taxon>Pedobacter</taxon>
    </lineage>
</organism>
<dbReference type="Proteomes" id="UP000594759">
    <property type="component" value="Chromosome"/>
</dbReference>
<dbReference type="EMBL" id="CP064939">
    <property type="protein sequence ID" value="QPH40587.1"/>
    <property type="molecule type" value="Genomic_DNA"/>
</dbReference>
<name>A0A7S9L179_9SPHI</name>
<dbReference type="KEGG" id="pex:IZT61_04720"/>
<keyword evidence="2" id="KW-1185">Reference proteome</keyword>
<dbReference type="InterPro" id="IPR022037">
    <property type="entry name" value="DUF3606"/>
</dbReference>
<evidence type="ECO:0000313" key="1">
    <source>
        <dbReference type="EMBL" id="QPH40587.1"/>
    </source>
</evidence>
<dbReference type="AlphaFoldDB" id="A0A7S9L179"/>
<dbReference type="Pfam" id="PF12244">
    <property type="entry name" value="DUF3606"/>
    <property type="match status" value="1"/>
</dbReference>
<dbReference type="RefSeq" id="WP_196100041.1">
    <property type="nucleotide sequence ID" value="NZ_CP064939.1"/>
</dbReference>
<reference evidence="1 2" key="1">
    <citation type="submission" date="2020-11" db="EMBL/GenBank/DDBJ databases">
        <title>Pedobacter endophytica, an endophytic bacteria isolated form Carex pumila.</title>
        <authorList>
            <person name="Peng Y."/>
            <person name="Jiang L."/>
            <person name="Lee J."/>
        </authorList>
    </citation>
    <scope>NUCLEOTIDE SEQUENCE [LARGE SCALE GENOMIC DNA]</scope>
    <source>
        <strain evidence="1 2">JBR3-12</strain>
    </source>
</reference>
<proteinExistence type="predicted"/>